<dbReference type="EMBL" id="CACRTE010000058">
    <property type="protein sequence ID" value="VYT52667.1"/>
    <property type="molecule type" value="Genomic_DNA"/>
</dbReference>
<dbReference type="RefSeq" id="WP_008729007.1">
    <property type="nucleotide sequence ID" value="NZ_BAABXQ010000006.1"/>
</dbReference>
<evidence type="ECO:0000313" key="1">
    <source>
        <dbReference type="EMBL" id="VYT52667.1"/>
    </source>
</evidence>
<protein>
    <submittedName>
        <fullName evidence="1">Uncharacterized protein</fullName>
    </submittedName>
</protein>
<organism evidence="1">
    <name type="scientific">Clostridium innocuum</name>
    <dbReference type="NCBI Taxonomy" id="1522"/>
    <lineage>
        <taxon>Bacteria</taxon>
        <taxon>Bacillati</taxon>
        <taxon>Bacillota</taxon>
        <taxon>Clostridia</taxon>
        <taxon>Eubacteriales</taxon>
        <taxon>Clostridiaceae</taxon>
        <taxon>Clostridium</taxon>
    </lineage>
</organism>
<dbReference type="AlphaFoldDB" id="A0A6N2XFU7"/>
<sequence>MEKNDELRLINAKLNELRESTQTYCENENMYCHFNEVLEHLDAALEEMREHPYWKRPDNLPEDMIWSDACNPDDQSDPFAYGGDMPVEDFVRMQDEYFANEGNEVLDAVDFRSEAKAEEEIENDEENKSAAGINGCDTGCAVDGNVECRTSIDGKNRTTERFYTCSVNGKKEVYSVVPDK</sequence>
<reference evidence="1" key="1">
    <citation type="submission" date="2019-11" db="EMBL/GenBank/DDBJ databases">
        <authorList>
            <person name="Feng L."/>
        </authorList>
    </citation>
    <scope>NUCLEOTIDE SEQUENCE</scope>
    <source>
        <strain evidence="1">CinnocuumLFYP12</strain>
    </source>
</reference>
<accession>A0A6N2XFU7</accession>
<gene>
    <name evidence="1" type="ORF">CILFYP12_04325</name>
</gene>
<name>A0A6N2XFU7_CLOIN</name>
<proteinExistence type="predicted"/>